<reference evidence="9" key="1">
    <citation type="submission" date="2015-12" db="EMBL/GenBank/DDBJ databases">
        <authorList>
            <person name="Shamseldin A."/>
            <person name="Moawad H."/>
            <person name="Abd El-Rahim W.M."/>
            <person name="Sadowsky M.J."/>
        </authorList>
    </citation>
    <scope>NUCLEOTIDE SEQUENCE [LARGE SCALE GENOMIC DNA]</scope>
    <source>
        <strain evidence="9">2538-88</strain>
    </source>
</reference>
<evidence type="ECO:0000259" key="5">
    <source>
        <dbReference type="Pfam" id="PF08531"/>
    </source>
</evidence>
<evidence type="ECO:0000313" key="8">
    <source>
        <dbReference type="EMBL" id="KYN81500.1"/>
    </source>
</evidence>
<dbReference type="Pfam" id="PF17390">
    <property type="entry name" value="Bac_rhamnosid_C"/>
    <property type="match status" value="1"/>
</dbReference>
<comment type="catalytic activity">
    <reaction evidence="1">
        <text>Hydrolysis of terminal non-reducing alpha-L-rhamnose residues in alpha-L-rhamnosides.</text>
        <dbReference type="EC" id="3.2.1.40"/>
    </reaction>
</comment>
<evidence type="ECO:0000259" key="4">
    <source>
        <dbReference type="Pfam" id="PF05592"/>
    </source>
</evidence>
<dbReference type="InterPro" id="IPR008928">
    <property type="entry name" value="6-hairpin_glycosidase_sf"/>
</dbReference>
<dbReference type="PANTHER" id="PTHR33307">
    <property type="entry name" value="ALPHA-RHAMNOSIDASE (EUROFUNG)"/>
    <property type="match status" value="1"/>
</dbReference>
<evidence type="ECO:0000256" key="1">
    <source>
        <dbReference type="ARBA" id="ARBA00001445"/>
    </source>
</evidence>
<dbReference type="SUPFAM" id="SSF48208">
    <property type="entry name" value="Six-hairpin glycosidases"/>
    <property type="match status" value="1"/>
</dbReference>
<proteinExistence type="predicted"/>
<dbReference type="InterPro" id="IPR013737">
    <property type="entry name" value="Bac_rhamnosid_N"/>
</dbReference>
<dbReference type="InterPro" id="IPR016007">
    <property type="entry name" value="Alpha_rhamnosid"/>
</dbReference>
<dbReference type="Gene3D" id="1.50.10.10">
    <property type="match status" value="1"/>
</dbReference>
<feature type="domain" description="Bacterial alpha-L-rhamnosidase N-terminal" evidence="5">
    <location>
        <begin position="136"/>
        <end position="289"/>
    </location>
</feature>
<dbReference type="Gene3D" id="2.60.120.260">
    <property type="entry name" value="Galactose-binding domain-like"/>
    <property type="match status" value="2"/>
</dbReference>
<feature type="domain" description="Alpha-L-rhamnosidase C-terminal" evidence="7">
    <location>
        <begin position="785"/>
        <end position="842"/>
    </location>
</feature>
<evidence type="ECO:0000313" key="9">
    <source>
        <dbReference type="Proteomes" id="UP000075346"/>
    </source>
</evidence>
<feature type="domain" description="Alpha-L-rhamnosidase concanavalin-like" evidence="4">
    <location>
        <begin position="319"/>
        <end position="429"/>
    </location>
</feature>
<feature type="domain" description="Alpha-L-rhamnosidase six-hairpin glycosidase" evidence="6">
    <location>
        <begin position="440"/>
        <end position="769"/>
    </location>
</feature>
<dbReference type="InterPro" id="IPR035398">
    <property type="entry name" value="Bac_rhamnosid_C"/>
</dbReference>
<dbReference type="Pfam" id="PF05592">
    <property type="entry name" value="Bac_rhamnosid"/>
    <property type="match status" value="1"/>
</dbReference>
<evidence type="ECO:0000256" key="2">
    <source>
        <dbReference type="ARBA" id="ARBA00012652"/>
    </source>
</evidence>
<dbReference type="EC" id="3.2.1.40" evidence="2"/>
<dbReference type="Pfam" id="PF08531">
    <property type="entry name" value="Bac_rhamnosid_N"/>
    <property type="match status" value="1"/>
</dbReference>
<evidence type="ECO:0000256" key="3">
    <source>
        <dbReference type="ARBA" id="ARBA00022801"/>
    </source>
</evidence>
<evidence type="ECO:0000259" key="6">
    <source>
        <dbReference type="Pfam" id="PF17389"/>
    </source>
</evidence>
<gene>
    <name evidence="8" type="ORF">ATY37_07305</name>
</gene>
<dbReference type="EMBL" id="LOBR01000112">
    <property type="protein sequence ID" value="KYN81500.1"/>
    <property type="molecule type" value="Genomic_DNA"/>
</dbReference>
<dbReference type="AlphaFoldDB" id="A0A151KSM3"/>
<comment type="caution">
    <text evidence="8">The sequence shown here is derived from an EMBL/GenBank/DDBJ whole genome shotgun (WGS) entry which is preliminary data.</text>
</comment>
<dbReference type="RefSeq" id="WP_061898123.1">
    <property type="nucleotide sequence ID" value="NZ_LOBR01000112.1"/>
</dbReference>
<dbReference type="Proteomes" id="UP000075346">
    <property type="component" value="Unassembled WGS sequence"/>
</dbReference>
<accession>A0A151KSM3</accession>
<dbReference type="GO" id="GO:0005975">
    <property type="term" value="P:carbohydrate metabolic process"/>
    <property type="evidence" value="ECO:0007669"/>
    <property type="project" value="InterPro"/>
</dbReference>
<name>A0A151KSM3_9VIBR</name>
<sequence>MMMNSLTVNGKHGIATIDKFPIQCRWLVDFKQSHFTLKLSSNGQTAHITEEYSNESCYTLSDIELISSRYYYIEVTAYGAHGEVQVLNASLISGNKGEFQGRWITSNSAPVSDEHYYEDCPNSIFKKQFTLVKPTYEAFIHIVGLGYYTLVVNGQKVSDYELNNDWTNYAELVYYDTFDISNYLQQGVNEIVVELANGWYNPAPLTLFGKYNLRRNLTTGQPTLIADVVLKDQDNQRIISSDASWECTTGPYLFNNLYLGEVIDFRLLKQIDNRLVNPVWKPALVSEGPTGEFKPSYIDKICRGEEVAPKHIHSLSVADHIVDFGTMISGFIDAEFTAKEGDEVEFLYSEQMAENGTLDTDSTLAGFVGKKVEPDVIVPGGAGAPERGDQRDRCICRTGKMHFINRYTYHSFRYVQVTGISLNQLHSIKAVYANTLLAPAGHFASSDERINRLYHAAEITKKNNIHSVIEDCARERLAYGGDMVALAHSQVMMFNSAQLYEKTIKDFIAEQRVNGGFPETAPFMGIQTKGTGEGAGPLGWQLVVPYLLKTHYQYYGQQAMVIELLPALERQMKHLDSLDQDQLDQFCLGDWGSKVANKSDIKNGSPALSFTAACFYYYHLTLLVELCKVAGWDDKYTEYNQKALDYKKKLIHRYRNDDGSYADRSQTSYVFALYFDLEADPRHLILDLKGLIEDARFDIECGIFGQSFLYQIANRYDLNQVIYPWLSNSIGIPSMLQDGSGSLNEFFGENYNGSCNHAMFSSYVSWFYSGLGGISVDSDACAADRITIQPFFESNIDGVNCVFQSVRGEISCAWQREKSGNITLTVHIPKDLKSARLILSKEWQESIHQLPVKIVDEKLVQFNISETPKLQLTLKTGLLAVNESC</sequence>
<dbReference type="PANTHER" id="PTHR33307:SF6">
    <property type="entry name" value="ALPHA-RHAMNOSIDASE (EUROFUNG)-RELATED"/>
    <property type="match status" value="1"/>
</dbReference>
<evidence type="ECO:0000259" key="7">
    <source>
        <dbReference type="Pfam" id="PF17390"/>
    </source>
</evidence>
<keyword evidence="3" id="KW-0378">Hydrolase</keyword>
<dbReference type="Pfam" id="PF17389">
    <property type="entry name" value="Bac_rhamnosid6H"/>
    <property type="match status" value="1"/>
</dbReference>
<dbReference type="InterPro" id="IPR035396">
    <property type="entry name" value="Bac_rhamnosid6H"/>
</dbReference>
<dbReference type="InterPro" id="IPR012341">
    <property type="entry name" value="6hp_glycosidase-like_sf"/>
</dbReference>
<protein>
    <recommendedName>
        <fullName evidence="2">alpha-L-rhamnosidase</fullName>
        <ecNumber evidence="2">3.2.1.40</ecNumber>
    </recommendedName>
</protein>
<dbReference type="InterPro" id="IPR008902">
    <property type="entry name" value="Rhamnosid_concanavalin"/>
</dbReference>
<organism evidence="8 9">
    <name type="scientific">Vibrio cidicii</name>
    <dbReference type="NCBI Taxonomy" id="1763883"/>
    <lineage>
        <taxon>Bacteria</taxon>
        <taxon>Pseudomonadati</taxon>
        <taxon>Pseudomonadota</taxon>
        <taxon>Gammaproteobacteria</taxon>
        <taxon>Vibrionales</taxon>
        <taxon>Vibrionaceae</taxon>
        <taxon>Vibrio</taxon>
    </lineage>
</organism>
<dbReference type="GO" id="GO:0030596">
    <property type="term" value="F:alpha-L-rhamnosidase activity"/>
    <property type="evidence" value="ECO:0007669"/>
    <property type="project" value="UniProtKB-EC"/>
</dbReference>
<dbReference type="Gene3D" id="2.60.420.10">
    <property type="entry name" value="Maltose phosphorylase, domain 3"/>
    <property type="match status" value="1"/>
</dbReference>